<gene>
    <name evidence="3" type="ORF">AVEN_151753_1</name>
</gene>
<evidence type="ECO:0000313" key="3">
    <source>
        <dbReference type="EMBL" id="GBO02858.1"/>
    </source>
</evidence>
<organism evidence="3 4">
    <name type="scientific">Araneus ventricosus</name>
    <name type="common">Orbweaver spider</name>
    <name type="synonym">Epeira ventricosa</name>
    <dbReference type="NCBI Taxonomy" id="182803"/>
    <lineage>
        <taxon>Eukaryota</taxon>
        <taxon>Metazoa</taxon>
        <taxon>Ecdysozoa</taxon>
        <taxon>Arthropoda</taxon>
        <taxon>Chelicerata</taxon>
        <taxon>Arachnida</taxon>
        <taxon>Araneae</taxon>
        <taxon>Araneomorphae</taxon>
        <taxon>Entelegynae</taxon>
        <taxon>Araneoidea</taxon>
        <taxon>Araneidae</taxon>
        <taxon>Araneus</taxon>
    </lineage>
</organism>
<evidence type="ECO:0000256" key="1">
    <source>
        <dbReference type="SAM" id="MobiDB-lite"/>
    </source>
</evidence>
<keyword evidence="4" id="KW-1185">Reference proteome</keyword>
<evidence type="ECO:0000259" key="2">
    <source>
        <dbReference type="PROSITE" id="PS50076"/>
    </source>
</evidence>
<feature type="compositionally biased region" description="Acidic residues" evidence="1">
    <location>
        <begin position="251"/>
        <end position="265"/>
    </location>
</feature>
<dbReference type="SUPFAM" id="SSF46565">
    <property type="entry name" value="Chaperone J-domain"/>
    <property type="match status" value="1"/>
</dbReference>
<dbReference type="Proteomes" id="UP000499080">
    <property type="component" value="Unassembled WGS sequence"/>
</dbReference>
<feature type="region of interest" description="Disordered" evidence="1">
    <location>
        <begin position="87"/>
        <end position="106"/>
    </location>
</feature>
<dbReference type="EMBL" id="BGPR01030375">
    <property type="protein sequence ID" value="GBO02858.1"/>
    <property type="molecule type" value="Genomic_DNA"/>
</dbReference>
<dbReference type="PROSITE" id="PS50076">
    <property type="entry name" value="DNAJ_2"/>
    <property type="match status" value="1"/>
</dbReference>
<accession>A0A4Y2TQQ7</accession>
<dbReference type="Gene3D" id="1.10.287.110">
    <property type="entry name" value="DnaJ domain"/>
    <property type="match status" value="1"/>
</dbReference>
<dbReference type="AlphaFoldDB" id="A0A4Y2TQQ7"/>
<feature type="non-terminal residue" evidence="3">
    <location>
        <position position="308"/>
    </location>
</feature>
<dbReference type="InterPro" id="IPR036869">
    <property type="entry name" value="J_dom_sf"/>
</dbReference>
<feature type="domain" description="J" evidence="2">
    <location>
        <begin position="19"/>
        <end position="105"/>
    </location>
</feature>
<dbReference type="InterPro" id="IPR001623">
    <property type="entry name" value="DnaJ_domain"/>
</dbReference>
<reference evidence="3 4" key="1">
    <citation type="journal article" date="2019" name="Sci. Rep.">
        <title>Orb-weaving spider Araneus ventricosus genome elucidates the spidroin gene catalogue.</title>
        <authorList>
            <person name="Kono N."/>
            <person name="Nakamura H."/>
            <person name="Ohtoshi R."/>
            <person name="Moran D.A.P."/>
            <person name="Shinohara A."/>
            <person name="Yoshida Y."/>
            <person name="Fujiwara M."/>
            <person name="Mori M."/>
            <person name="Tomita M."/>
            <person name="Arakawa K."/>
        </authorList>
    </citation>
    <scope>NUCLEOTIDE SEQUENCE [LARGE SCALE GENOMIC DNA]</scope>
</reference>
<evidence type="ECO:0000313" key="4">
    <source>
        <dbReference type="Proteomes" id="UP000499080"/>
    </source>
</evidence>
<feature type="region of interest" description="Disordered" evidence="1">
    <location>
        <begin position="244"/>
        <end position="268"/>
    </location>
</feature>
<dbReference type="OrthoDB" id="10446761at2759"/>
<proteinExistence type="predicted"/>
<sequence length="308" mass="35629">MDSDSMDIFDEDFEAVCIEIGNLLKVNIYALNFTELRKIVKKTLFSWHPDKNDDNPEKDILEDNFKKLSVAWTAYKLFYETYEDSSSEECDSSENTNKSEMDSGNLDETEMFCGNLDETEMFSGNLKEIEMDSGNLDETKMFSGNLKEIELAGGDLKETKESVFRCESQKDENCNLENCINELCRILGCNISELTYKELSSLVKKRSISLRPQNNETNPRKEFLSEQLKELEEVWQIYKTLRPGCSHDESSGSEEEFQEGGEDSYADNTGYSEEFFKISPEKQYDFPEFMKVFFRSESCRRAGKQIIV</sequence>
<name>A0A4Y2TQQ7_ARAVE</name>
<comment type="caution">
    <text evidence="3">The sequence shown here is derived from an EMBL/GenBank/DDBJ whole genome shotgun (WGS) entry which is preliminary data.</text>
</comment>
<protein>
    <recommendedName>
        <fullName evidence="2">J domain-containing protein</fullName>
    </recommendedName>
</protein>